<evidence type="ECO:0000313" key="1">
    <source>
        <dbReference type="EMBL" id="QNM00454.1"/>
    </source>
</evidence>
<reference evidence="1 2" key="1">
    <citation type="submission" date="2020-08" db="EMBL/GenBank/DDBJ databases">
        <authorList>
            <person name="Liu C."/>
            <person name="Sun Q."/>
        </authorList>
    </citation>
    <scope>NUCLEOTIDE SEQUENCE [LARGE SCALE GENOMIC DNA]</scope>
    <source>
        <strain evidence="1 2">NSJ-4</strain>
    </source>
</reference>
<organism evidence="1 2">
    <name type="scientific">Wujia chipingensis</name>
    <dbReference type="NCBI Taxonomy" id="2763670"/>
    <lineage>
        <taxon>Bacteria</taxon>
        <taxon>Bacillati</taxon>
        <taxon>Bacillota</taxon>
        <taxon>Clostridia</taxon>
        <taxon>Lachnospirales</taxon>
        <taxon>Lachnospiraceae</taxon>
        <taxon>Wujia</taxon>
    </lineage>
</organism>
<dbReference type="EMBL" id="CP060632">
    <property type="protein sequence ID" value="QNM00454.1"/>
    <property type="molecule type" value="Genomic_DNA"/>
</dbReference>
<name>A0A7G9FPH2_9FIRM</name>
<accession>A0A7G9FPH2</accession>
<keyword evidence="2" id="KW-1185">Reference proteome</keyword>
<dbReference type="Proteomes" id="UP000515819">
    <property type="component" value="Chromosome"/>
</dbReference>
<sequence>MDILINDYINGERSLCRDEAQFSAYLFQILNGCKRVKIDSDNFTNKTYEVMQAYYMPAFLRDYFNYADSKAEFNRKLVTFANRKLRALYAGEEAQGAMLEDVDAKAVNAAEIYNLDKELDIENPGFDLGKHINGWSGKEREYRNPLARWMMNVRPDFAVLLKRRGIKRTELRMHEIDCHYLNSVDTYPAMIGRVDEKGHVTGCKKIVCTKQQVEQYALEFLCETPTEEYADTIGMKWWGPAKESDTPVEDSGIAIEPGFISMANLVSAKNAQMYEEVDKPIAMQKLQEYNKAFYAEERKVKEPKAILGSVLELQI</sequence>
<gene>
    <name evidence="1" type="ORF">H9Q76_03995</name>
</gene>
<dbReference type="AlphaFoldDB" id="A0A7G9FPH2"/>
<dbReference type="KEGG" id="wcp:H9Q76_03995"/>
<dbReference type="RefSeq" id="WP_118373956.1">
    <property type="nucleotide sequence ID" value="NZ_CP060632.1"/>
</dbReference>
<proteinExistence type="predicted"/>
<evidence type="ECO:0000313" key="2">
    <source>
        <dbReference type="Proteomes" id="UP000515819"/>
    </source>
</evidence>
<protein>
    <submittedName>
        <fullName evidence="1">Uncharacterized protein</fullName>
    </submittedName>
</protein>